<dbReference type="Proteomes" id="UP001354989">
    <property type="component" value="Plasmid pPP5"/>
</dbReference>
<dbReference type="EMBL" id="AP025297">
    <property type="protein sequence ID" value="BDD01959.1"/>
    <property type="molecule type" value="Genomic_DNA"/>
</dbReference>
<keyword evidence="2" id="KW-0614">Plasmid</keyword>
<organism evidence="2 3">
    <name type="scientific">Persicobacter psychrovividus</name>
    <dbReference type="NCBI Taxonomy" id="387638"/>
    <lineage>
        <taxon>Bacteria</taxon>
        <taxon>Pseudomonadati</taxon>
        <taxon>Bacteroidota</taxon>
        <taxon>Cytophagia</taxon>
        <taxon>Cytophagales</taxon>
        <taxon>Persicobacteraceae</taxon>
        <taxon>Persicobacter</taxon>
    </lineage>
</organism>
<gene>
    <name evidence="2" type="ORF">PEPS_42390</name>
</gene>
<reference evidence="2 3" key="1">
    <citation type="submission" date="2021-12" db="EMBL/GenBank/DDBJ databases">
        <title>Genome sequencing of bacteria with rrn-lacking chromosome and rrn-plasmid.</title>
        <authorList>
            <person name="Anda M."/>
            <person name="Iwasaki W."/>
        </authorList>
    </citation>
    <scope>NUCLEOTIDE SEQUENCE [LARGE SCALE GENOMIC DNA]</scope>
    <source>
        <strain evidence="2 3">NBRC 101262</strain>
        <plasmid evidence="2 3">pPP5</plasmid>
    </source>
</reference>
<evidence type="ECO:0000256" key="1">
    <source>
        <dbReference type="SAM" id="SignalP"/>
    </source>
</evidence>
<protein>
    <submittedName>
        <fullName evidence="2">Uncharacterized protein</fullName>
    </submittedName>
</protein>
<dbReference type="RefSeq" id="WP_338399255.1">
    <property type="nucleotide sequence ID" value="NZ_AP025297.1"/>
</dbReference>
<evidence type="ECO:0000313" key="2">
    <source>
        <dbReference type="EMBL" id="BDD01959.1"/>
    </source>
</evidence>
<feature type="chain" id="PRO_5046254184" evidence="1">
    <location>
        <begin position="21"/>
        <end position="151"/>
    </location>
</feature>
<proteinExistence type="predicted"/>
<keyword evidence="3" id="KW-1185">Reference proteome</keyword>
<evidence type="ECO:0000313" key="3">
    <source>
        <dbReference type="Proteomes" id="UP001354989"/>
    </source>
</evidence>
<feature type="signal peptide" evidence="1">
    <location>
        <begin position="1"/>
        <end position="20"/>
    </location>
</feature>
<geneLocation type="plasmid" evidence="2 3">
    <name>pPP5</name>
</geneLocation>
<accession>A0ABM7VLT8</accession>
<name>A0ABM7VLT8_9BACT</name>
<keyword evidence="1" id="KW-0732">Signal</keyword>
<sequence length="151" mass="17665">MRRLFTLLLLHIFFSSITFGQRNYTNSSPSVSEYFSWINYTNEGPSAAQTLANLSFFEWMNKSYGMQLDIYALDAGAKQPFSVVPWEYRVKPMDANYTFFFPMPAVYQGKTIEIFVLGMNEQHLEFTPTTHLLQYPHPYFSQQVTLEKIKL</sequence>